<feature type="transmembrane region" description="Helical" evidence="5">
    <location>
        <begin position="703"/>
        <end position="726"/>
    </location>
</feature>
<evidence type="ECO:0000256" key="3">
    <source>
        <dbReference type="ARBA" id="ARBA00022989"/>
    </source>
</evidence>
<dbReference type="CDD" id="cd15040">
    <property type="entry name" value="7tmB2_Adhesion"/>
    <property type="match status" value="1"/>
</dbReference>
<dbReference type="InterPro" id="IPR053066">
    <property type="entry name" value="ADGR_G7"/>
</dbReference>
<evidence type="ECO:0000313" key="7">
    <source>
        <dbReference type="EMBL" id="KAJ3647769.1"/>
    </source>
</evidence>
<evidence type="ECO:0000313" key="8">
    <source>
        <dbReference type="Proteomes" id="UP001168821"/>
    </source>
</evidence>
<dbReference type="GO" id="GO:0007166">
    <property type="term" value="P:cell surface receptor signaling pathway"/>
    <property type="evidence" value="ECO:0007669"/>
    <property type="project" value="InterPro"/>
</dbReference>
<sequence length="747" mass="84954">MVFQIINNLLYVDKNTLTESQREMKATDILLRFINTFLNSSMSSDFTITKPNFVLASSKPTNIRGMIVQNEGKTGFAATTLTTRSTIKQMLTQQQLECLLWISPKLRQQLKGDDKITLMIYYNDVFFDNALTKVFNLQFSNNIEHFDGAVTVAYRVTKNDSIDTFCAFWENGSWIKDNQVTEEDDFQICEFWRSGSFAIIATPVDKDDNVTSDLNDVLSSNYTADEVMQKLSNISERFDEFKSEDVFLFGKVLDKVGVSKEEVDLDVLARVVNQALKIDEDVLKESQTESKATDLILYNIDEIVKNSRSDQFLTIKENFAVFSVDVKVTNFSGLVVVDDGGSARIDILTEGVNIDSVVDLNSTYGAVLISSELKAQMVEDSKIVITIFLRNVFFNDLLVADVVFGVLLPEIEHYSGPVSIYHHNYGTNGAKCVYWYYDIFTNIRGFWKEDGISESTLSSIKCDFWHTTHLGLVLLEDDKYDDKFDLMWLINLVDGCLSIIGFCGIVLTAVLFEKWRSNTGNQILLNFVLSIVIQLSAFYSFIHVGKESRKYELCVAIGAIFHYAILAQFSWMFVIGILQFKRFVIVLGSTPKYLLLKACLFGWGLPLVFVSGVLIFDQDSYVNSNINFCYPSGLGLALGVWLPIAITLIFNLCVFIYILYSVCYTKNVTSTQILHQWRLAILLFFLLGITWIFGLLANLKSGIVFLYLFNFTANLQGLVVFLYFIVFNANTRSLYINAFKRCFRRGY</sequence>
<feature type="transmembrane region" description="Helical" evidence="5">
    <location>
        <begin position="486"/>
        <end position="511"/>
    </location>
</feature>
<feature type="transmembrane region" description="Helical" evidence="5">
    <location>
        <begin position="636"/>
        <end position="659"/>
    </location>
</feature>
<dbReference type="GO" id="GO:0016020">
    <property type="term" value="C:membrane"/>
    <property type="evidence" value="ECO:0007669"/>
    <property type="project" value="UniProtKB-SubCell"/>
</dbReference>
<dbReference type="InterPro" id="IPR017981">
    <property type="entry name" value="GPCR_2-like_7TM"/>
</dbReference>
<dbReference type="EMBL" id="JALNTZ010000006">
    <property type="protein sequence ID" value="KAJ3647769.1"/>
    <property type="molecule type" value="Genomic_DNA"/>
</dbReference>
<evidence type="ECO:0000259" key="6">
    <source>
        <dbReference type="PROSITE" id="PS50261"/>
    </source>
</evidence>
<reference evidence="7" key="1">
    <citation type="journal article" date="2023" name="G3 (Bethesda)">
        <title>Whole genome assemblies of Zophobas morio and Tenebrio molitor.</title>
        <authorList>
            <person name="Kaur S."/>
            <person name="Stinson S.A."/>
            <person name="diCenzo G.C."/>
        </authorList>
    </citation>
    <scope>NUCLEOTIDE SEQUENCE</scope>
    <source>
        <strain evidence="7">QUZm001</strain>
    </source>
</reference>
<dbReference type="InterPro" id="IPR000832">
    <property type="entry name" value="GPCR_2_secretin-like"/>
</dbReference>
<dbReference type="PANTHER" id="PTHR47767:SF1">
    <property type="entry name" value="ADHESION G PROTEIN-COUPLED RECEPTOR G7"/>
    <property type="match status" value="1"/>
</dbReference>
<feature type="transmembrane region" description="Helical" evidence="5">
    <location>
        <begin position="594"/>
        <end position="616"/>
    </location>
</feature>
<evidence type="ECO:0000256" key="4">
    <source>
        <dbReference type="ARBA" id="ARBA00023136"/>
    </source>
</evidence>
<dbReference type="Proteomes" id="UP001168821">
    <property type="component" value="Unassembled WGS sequence"/>
</dbReference>
<keyword evidence="3 5" id="KW-1133">Transmembrane helix</keyword>
<keyword evidence="2 5" id="KW-0812">Transmembrane</keyword>
<dbReference type="PROSITE" id="PS50261">
    <property type="entry name" value="G_PROTEIN_RECEP_F2_4"/>
    <property type="match status" value="1"/>
</dbReference>
<feature type="transmembrane region" description="Helical" evidence="5">
    <location>
        <begin position="523"/>
        <end position="542"/>
    </location>
</feature>
<gene>
    <name evidence="7" type="ORF">Zmor_019630</name>
</gene>
<keyword evidence="4 5" id="KW-0472">Membrane</keyword>
<organism evidence="7 8">
    <name type="scientific">Zophobas morio</name>
    <dbReference type="NCBI Taxonomy" id="2755281"/>
    <lineage>
        <taxon>Eukaryota</taxon>
        <taxon>Metazoa</taxon>
        <taxon>Ecdysozoa</taxon>
        <taxon>Arthropoda</taxon>
        <taxon>Hexapoda</taxon>
        <taxon>Insecta</taxon>
        <taxon>Pterygota</taxon>
        <taxon>Neoptera</taxon>
        <taxon>Endopterygota</taxon>
        <taxon>Coleoptera</taxon>
        <taxon>Polyphaga</taxon>
        <taxon>Cucujiformia</taxon>
        <taxon>Tenebrionidae</taxon>
        <taxon>Zophobas</taxon>
    </lineage>
</organism>
<comment type="subcellular location">
    <subcellularLocation>
        <location evidence="1">Membrane</location>
        <topology evidence="1">Multi-pass membrane protein</topology>
    </subcellularLocation>
</comment>
<evidence type="ECO:0000256" key="1">
    <source>
        <dbReference type="ARBA" id="ARBA00004141"/>
    </source>
</evidence>
<comment type="caution">
    <text evidence="7">The sequence shown here is derived from an EMBL/GenBank/DDBJ whole genome shotgun (WGS) entry which is preliminary data.</text>
</comment>
<dbReference type="Pfam" id="PF00002">
    <property type="entry name" value="7tm_2"/>
    <property type="match status" value="1"/>
</dbReference>
<evidence type="ECO:0000256" key="5">
    <source>
        <dbReference type="SAM" id="Phobius"/>
    </source>
</evidence>
<evidence type="ECO:0000256" key="2">
    <source>
        <dbReference type="ARBA" id="ARBA00022692"/>
    </source>
</evidence>
<dbReference type="Gene3D" id="1.20.1070.10">
    <property type="entry name" value="Rhodopsin 7-helix transmembrane proteins"/>
    <property type="match status" value="1"/>
</dbReference>
<accession>A0AA38M9A2</accession>
<keyword evidence="8" id="KW-1185">Reference proteome</keyword>
<name>A0AA38M9A2_9CUCU</name>
<feature type="transmembrane region" description="Helical" evidence="5">
    <location>
        <begin position="679"/>
        <end position="697"/>
    </location>
</feature>
<feature type="domain" description="G-protein coupled receptors family 2 profile 2" evidence="6">
    <location>
        <begin position="487"/>
        <end position="728"/>
    </location>
</feature>
<dbReference type="PANTHER" id="PTHR47767">
    <property type="entry name" value="ADHESION G PROTEIN-COUPLED RECEPTOR G7"/>
    <property type="match status" value="1"/>
</dbReference>
<proteinExistence type="predicted"/>
<dbReference type="AlphaFoldDB" id="A0AA38M9A2"/>
<feature type="transmembrane region" description="Helical" evidence="5">
    <location>
        <begin position="554"/>
        <end position="574"/>
    </location>
</feature>
<dbReference type="PRINTS" id="PR00249">
    <property type="entry name" value="GPCRSECRETIN"/>
</dbReference>
<dbReference type="GO" id="GO:0004930">
    <property type="term" value="F:G protein-coupled receptor activity"/>
    <property type="evidence" value="ECO:0007669"/>
    <property type="project" value="InterPro"/>
</dbReference>
<protein>
    <recommendedName>
        <fullName evidence="6">G-protein coupled receptors family 2 profile 2 domain-containing protein</fullName>
    </recommendedName>
</protein>